<keyword evidence="1" id="KW-0472">Membrane</keyword>
<keyword evidence="2" id="KW-0732">Signal</keyword>
<feature type="chain" id="PRO_5011751235" evidence="2">
    <location>
        <begin position="23"/>
        <end position="224"/>
    </location>
</feature>
<dbReference type="Proteomes" id="UP000199302">
    <property type="component" value="Unassembled WGS sequence"/>
</dbReference>
<name>A0A1I6DXS3_9RHOB</name>
<dbReference type="EMBL" id="FOYI01000006">
    <property type="protein sequence ID" value="SFR10309.1"/>
    <property type="molecule type" value="Genomic_DNA"/>
</dbReference>
<dbReference type="PROSITE" id="PS51257">
    <property type="entry name" value="PROKAR_LIPOPROTEIN"/>
    <property type="match status" value="1"/>
</dbReference>
<evidence type="ECO:0000256" key="1">
    <source>
        <dbReference type="SAM" id="Phobius"/>
    </source>
</evidence>
<keyword evidence="4" id="KW-1185">Reference proteome</keyword>
<feature type="transmembrane region" description="Helical" evidence="1">
    <location>
        <begin position="194"/>
        <end position="215"/>
    </location>
</feature>
<feature type="signal peptide" evidence="2">
    <location>
        <begin position="1"/>
        <end position="22"/>
    </location>
</feature>
<dbReference type="AlphaFoldDB" id="A0A1I6DXS3"/>
<accession>A0A1I6DXS3</accession>
<evidence type="ECO:0000313" key="3">
    <source>
        <dbReference type="EMBL" id="SFR10309.1"/>
    </source>
</evidence>
<protein>
    <submittedName>
        <fullName evidence="3">VPLPA-CTERM protein sorting domain-containing protein</fullName>
    </submittedName>
</protein>
<proteinExistence type="predicted"/>
<dbReference type="Gene3D" id="2.60.120.260">
    <property type="entry name" value="Galactose-binding domain-like"/>
    <property type="match status" value="1"/>
</dbReference>
<evidence type="ECO:0000256" key="2">
    <source>
        <dbReference type="SAM" id="SignalP"/>
    </source>
</evidence>
<gene>
    <name evidence="3" type="ORF">SAMN04515673_10637</name>
</gene>
<organism evidence="3 4">
    <name type="scientific">Poseidonocella sedimentorum</name>
    <dbReference type="NCBI Taxonomy" id="871652"/>
    <lineage>
        <taxon>Bacteria</taxon>
        <taxon>Pseudomonadati</taxon>
        <taxon>Pseudomonadota</taxon>
        <taxon>Alphaproteobacteria</taxon>
        <taxon>Rhodobacterales</taxon>
        <taxon>Roseobacteraceae</taxon>
        <taxon>Poseidonocella</taxon>
    </lineage>
</organism>
<sequence length="224" mass="23061">MRRFIPVVVLTTVACLGGTTQAATIDLVVNGDFQSGNVGFNTELTHAPTDLTTAGTYAVTTDPVSVHGSFISIGDHTSSTGNMMAINGTTSSGTISWEQTAAVTMGEEYEFSIWLANLFGTGSTDLDLVVDGSTVASATTVGATSTWSQFSGSWIAPASGNIVLQIIENSVGFGGNDYALDDISFTFDTSGSVIAVPLPASGWLLTVGLAGVFGLGRKRATKLT</sequence>
<keyword evidence="1" id="KW-0812">Transmembrane</keyword>
<reference evidence="3 4" key="1">
    <citation type="submission" date="2016-10" db="EMBL/GenBank/DDBJ databases">
        <authorList>
            <person name="de Groot N.N."/>
        </authorList>
    </citation>
    <scope>NUCLEOTIDE SEQUENCE [LARGE SCALE GENOMIC DNA]</scope>
    <source>
        <strain evidence="4">KMM 9023,NRIC 0796,JCM 17311,KCTC 23692</strain>
    </source>
</reference>
<keyword evidence="1" id="KW-1133">Transmembrane helix</keyword>
<dbReference type="STRING" id="871652.SAMN04515673_10637"/>
<evidence type="ECO:0000313" key="4">
    <source>
        <dbReference type="Proteomes" id="UP000199302"/>
    </source>
</evidence>